<dbReference type="PANTHER" id="PTHR44533:SF4">
    <property type="entry name" value="DEAD_H RNA HELICASE, PUTATIVE-RELATED"/>
    <property type="match status" value="1"/>
</dbReference>
<evidence type="ECO:0000313" key="3">
    <source>
        <dbReference type="EMBL" id="VDO53702.1"/>
    </source>
</evidence>
<dbReference type="GO" id="GO:0016787">
    <property type="term" value="F:hydrolase activity"/>
    <property type="evidence" value="ECO:0007669"/>
    <property type="project" value="UniProtKB-KW"/>
</dbReference>
<reference evidence="3 4" key="2">
    <citation type="submission" date="2018-11" db="EMBL/GenBank/DDBJ databases">
        <authorList>
            <consortium name="Pathogen Informatics"/>
        </authorList>
    </citation>
    <scope>NUCLEOTIDE SEQUENCE [LARGE SCALE GENOMIC DNA]</scope>
</reference>
<dbReference type="GO" id="GO:0004386">
    <property type="term" value="F:helicase activity"/>
    <property type="evidence" value="ECO:0007669"/>
    <property type="project" value="UniProtKB-KW"/>
</dbReference>
<evidence type="ECO:0000256" key="1">
    <source>
        <dbReference type="ARBA" id="ARBA00022801"/>
    </source>
</evidence>
<dbReference type="EMBL" id="UZAG01022452">
    <property type="protein sequence ID" value="VDO53702.1"/>
    <property type="molecule type" value="Genomic_DNA"/>
</dbReference>
<reference evidence="5" key="1">
    <citation type="submission" date="2017-02" db="UniProtKB">
        <authorList>
            <consortium name="WormBaseParasite"/>
        </authorList>
    </citation>
    <scope>IDENTIFICATION</scope>
</reference>
<evidence type="ECO:0000256" key="2">
    <source>
        <dbReference type="ARBA" id="ARBA00022806"/>
    </source>
</evidence>
<protein>
    <submittedName>
        <fullName evidence="5">DUF295 domain-containing protein</fullName>
    </submittedName>
</protein>
<organism evidence="5">
    <name type="scientific">Brugia timori</name>
    <dbReference type="NCBI Taxonomy" id="42155"/>
    <lineage>
        <taxon>Eukaryota</taxon>
        <taxon>Metazoa</taxon>
        <taxon>Ecdysozoa</taxon>
        <taxon>Nematoda</taxon>
        <taxon>Chromadorea</taxon>
        <taxon>Rhabditida</taxon>
        <taxon>Spirurina</taxon>
        <taxon>Spiruromorpha</taxon>
        <taxon>Filarioidea</taxon>
        <taxon>Onchocercidae</taxon>
        <taxon>Brugia</taxon>
    </lineage>
</organism>
<sequence>MRLNDPNKRLQGDVFSLTGYTDSSVSMFSSSIVHPFHDCLLFDESFIPARCPCPVDHRGRKVYLNAYAIDFWRLESKKTLERDNGISENRVWSLIHNFSVCYFQHFFIRYENYVTAEFYLLLKAQYIYYIYVIMQRR</sequence>
<keyword evidence="1" id="KW-0378">Hydrolase</keyword>
<dbReference type="PANTHER" id="PTHR44533">
    <property type="entry name" value="DEAD/H RNA HELICASE, PUTATIVE-RELATED"/>
    <property type="match status" value="1"/>
</dbReference>
<evidence type="ECO:0000313" key="4">
    <source>
        <dbReference type="Proteomes" id="UP000280834"/>
    </source>
</evidence>
<dbReference type="WBParaSite" id="BTMF_0001738601-mRNA-1">
    <property type="protein sequence ID" value="BTMF_0001738601-mRNA-1"/>
    <property type="gene ID" value="BTMF_0001738601"/>
</dbReference>
<dbReference type="AlphaFoldDB" id="A0A0R3RBG7"/>
<name>A0A0R3RBG7_9BILA</name>
<dbReference type="Proteomes" id="UP000280834">
    <property type="component" value="Unassembled WGS sequence"/>
</dbReference>
<accession>A0A0R3RBG7</accession>
<gene>
    <name evidence="3" type="ORF">BTMF_LOCUS15353</name>
</gene>
<dbReference type="InterPro" id="IPR052431">
    <property type="entry name" value="SKI2_subfamily_helicases"/>
</dbReference>
<dbReference type="STRING" id="42155.A0A0R3RBG7"/>
<dbReference type="GO" id="GO:0005737">
    <property type="term" value="C:cytoplasm"/>
    <property type="evidence" value="ECO:0007669"/>
    <property type="project" value="TreeGrafter"/>
</dbReference>
<keyword evidence="2" id="KW-0347">Helicase</keyword>
<keyword evidence="2" id="KW-0067">ATP-binding</keyword>
<evidence type="ECO:0000313" key="5">
    <source>
        <dbReference type="WBParaSite" id="BTMF_0001738601-mRNA-1"/>
    </source>
</evidence>
<keyword evidence="2" id="KW-0547">Nucleotide-binding</keyword>
<keyword evidence="4" id="KW-1185">Reference proteome</keyword>
<proteinExistence type="predicted"/>